<dbReference type="InterPro" id="IPR003961">
    <property type="entry name" value="FN3_dom"/>
</dbReference>
<name>A0A1F5V2N8_FRAXR</name>
<dbReference type="InterPro" id="IPR013783">
    <property type="entry name" value="Ig-like_fold"/>
</dbReference>
<dbReference type="InterPro" id="IPR022409">
    <property type="entry name" value="PKD/Chitinase_dom"/>
</dbReference>
<gene>
    <name evidence="3" type="ORF">A2Z21_05450</name>
</gene>
<evidence type="ECO:0000313" key="4">
    <source>
        <dbReference type="Proteomes" id="UP000179157"/>
    </source>
</evidence>
<evidence type="ECO:0000259" key="2">
    <source>
        <dbReference type="PROSITE" id="PS50853"/>
    </source>
</evidence>
<evidence type="ECO:0000259" key="1">
    <source>
        <dbReference type="PROSITE" id="PS50093"/>
    </source>
</evidence>
<evidence type="ECO:0008006" key="5">
    <source>
        <dbReference type="Google" id="ProtNLM"/>
    </source>
</evidence>
<dbReference type="SMART" id="SM00089">
    <property type="entry name" value="PKD"/>
    <property type="match status" value="1"/>
</dbReference>
<dbReference type="EMBL" id="MFGX01000006">
    <property type="protein sequence ID" value="OGF57693.1"/>
    <property type="molecule type" value="Genomic_DNA"/>
</dbReference>
<comment type="caution">
    <text evidence="3">The sequence shown here is derived from an EMBL/GenBank/DDBJ whole genome shotgun (WGS) entry which is preliminary data.</text>
</comment>
<dbReference type="SUPFAM" id="SSF49299">
    <property type="entry name" value="PKD domain"/>
    <property type="match status" value="1"/>
</dbReference>
<proteinExistence type="predicted"/>
<evidence type="ECO:0000313" key="3">
    <source>
        <dbReference type="EMBL" id="OGF57693.1"/>
    </source>
</evidence>
<sequence length="551" mass="60962">MKEFLKLAIIGVIFVLLMSIQGIATSQPSAQTLMNQLPKAVFSYSPSSPMVGTSIFFDGSLSWDNDGSVKLYQWDFGDGTKGAGALYTHAFWTAGTFLVALTVTDDRGASGTLSGSITVSATPALVRAPIGLTANGVSPSQIDLAWQHPAGVAGFEIERRLERGSWFPRETVGLQRTFSDTMLAEGTRYCYRVRAFSPGGPGISRSDYSNEACATTPRRLGTDEQVVQRAEISRARAEAVRWYRAALLVKLNGVPKLNHYDAMQALYDVTGKFSQDRWERAISYADSQKISDPFLKTIDMMLHLQADQTLEDMMRNYIGLTDEAYFRWFEDYLLMDFGPKFDKSPCGDPRECTDILEYLANAIEIEADAWESQDLEQLTEAFRQEVWFAGYVDSLDDYAEKFGGATIQRTTFLYDLRYRGTKVVDLVYFELTFLVFTKDEMEEIGTFLDGAWHAGNAAAPWFTPGTAGRLLNMAQLASIAKTIGAAAGNIELYDLSGAKVDHAVGSGATWATRLARAGRSLANGVYFYLITVTNPDGKVLQRQVGRLVVLR</sequence>
<accession>A0A1F5V2N8</accession>
<dbReference type="SMART" id="SM00060">
    <property type="entry name" value="FN3"/>
    <property type="match status" value="1"/>
</dbReference>
<dbReference type="Gene3D" id="2.60.40.10">
    <property type="entry name" value="Immunoglobulins"/>
    <property type="match status" value="2"/>
</dbReference>
<dbReference type="CDD" id="cd00063">
    <property type="entry name" value="FN3"/>
    <property type="match status" value="1"/>
</dbReference>
<reference evidence="3 4" key="1">
    <citation type="journal article" date="2016" name="Nat. Commun.">
        <title>Thousands of microbial genomes shed light on interconnected biogeochemical processes in an aquifer system.</title>
        <authorList>
            <person name="Anantharaman K."/>
            <person name="Brown C.T."/>
            <person name="Hug L.A."/>
            <person name="Sharon I."/>
            <person name="Castelle C.J."/>
            <person name="Probst A.J."/>
            <person name="Thomas B.C."/>
            <person name="Singh A."/>
            <person name="Wilkins M.J."/>
            <person name="Karaoz U."/>
            <person name="Brodie E.L."/>
            <person name="Williams K.H."/>
            <person name="Hubbard S.S."/>
            <person name="Banfield J.F."/>
        </authorList>
    </citation>
    <scope>NUCLEOTIDE SEQUENCE [LARGE SCALE GENOMIC DNA]</scope>
    <source>
        <strain evidence="4">RBG_16_55_9</strain>
    </source>
</reference>
<protein>
    <recommendedName>
        <fullName evidence="5">PKD domain-containing protein</fullName>
    </recommendedName>
</protein>
<dbReference type="InterPro" id="IPR000601">
    <property type="entry name" value="PKD_dom"/>
</dbReference>
<dbReference type="AlphaFoldDB" id="A0A1F5V2N8"/>
<dbReference type="Pfam" id="PF18911">
    <property type="entry name" value="PKD_4"/>
    <property type="match status" value="1"/>
</dbReference>
<feature type="domain" description="PKD" evidence="1">
    <location>
        <begin position="38"/>
        <end position="126"/>
    </location>
</feature>
<organism evidence="3 4">
    <name type="scientific">Fraserbacteria sp. (strain RBG_16_55_9)</name>
    <dbReference type="NCBI Taxonomy" id="1817864"/>
    <lineage>
        <taxon>Bacteria</taxon>
        <taxon>Candidatus Fraseribacteriota</taxon>
    </lineage>
</organism>
<dbReference type="Proteomes" id="UP000179157">
    <property type="component" value="Unassembled WGS sequence"/>
</dbReference>
<dbReference type="InterPro" id="IPR035986">
    <property type="entry name" value="PKD_dom_sf"/>
</dbReference>
<dbReference type="SUPFAM" id="SSF49265">
    <property type="entry name" value="Fibronectin type III"/>
    <property type="match status" value="1"/>
</dbReference>
<dbReference type="STRING" id="1817864.A2Z21_05450"/>
<dbReference type="InterPro" id="IPR036116">
    <property type="entry name" value="FN3_sf"/>
</dbReference>
<dbReference type="CDD" id="cd00146">
    <property type="entry name" value="PKD"/>
    <property type="match status" value="1"/>
</dbReference>
<feature type="domain" description="Fibronectin type-III" evidence="2">
    <location>
        <begin position="128"/>
        <end position="219"/>
    </location>
</feature>
<dbReference type="PROSITE" id="PS50853">
    <property type="entry name" value="FN3"/>
    <property type="match status" value="1"/>
</dbReference>
<dbReference type="PROSITE" id="PS50093">
    <property type="entry name" value="PKD"/>
    <property type="match status" value="1"/>
</dbReference>